<evidence type="ECO:0000256" key="1">
    <source>
        <dbReference type="SAM" id="MobiDB-lite"/>
    </source>
</evidence>
<accession>A0ABQ9UI14</accession>
<feature type="compositionally biased region" description="Basic and acidic residues" evidence="1">
    <location>
        <begin position="54"/>
        <end position="64"/>
    </location>
</feature>
<comment type="caution">
    <text evidence="2">The sequence shown here is derived from an EMBL/GenBank/DDBJ whole genome shotgun (WGS) entry which is preliminary data.</text>
</comment>
<evidence type="ECO:0000313" key="3">
    <source>
        <dbReference type="Proteomes" id="UP001266305"/>
    </source>
</evidence>
<feature type="region of interest" description="Disordered" evidence="1">
    <location>
        <begin position="1"/>
        <end position="69"/>
    </location>
</feature>
<dbReference type="Proteomes" id="UP001266305">
    <property type="component" value="Unassembled WGS sequence"/>
</dbReference>
<evidence type="ECO:0000313" key="2">
    <source>
        <dbReference type="EMBL" id="KAK2096709.1"/>
    </source>
</evidence>
<reference evidence="2 3" key="1">
    <citation type="submission" date="2023-05" db="EMBL/GenBank/DDBJ databases">
        <title>B98-5 Cell Line De Novo Hybrid Assembly: An Optical Mapping Approach.</title>
        <authorList>
            <person name="Kananen K."/>
            <person name="Auerbach J.A."/>
            <person name="Kautto E."/>
            <person name="Blachly J.S."/>
        </authorList>
    </citation>
    <scope>NUCLEOTIDE SEQUENCE [LARGE SCALE GENOMIC DNA]</scope>
    <source>
        <strain evidence="2">B95-8</strain>
        <tissue evidence="2">Cell line</tissue>
    </source>
</reference>
<sequence length="105" mass="11721">MWNILARPVKDHTTPSENGDVPSPKSKILSKNVHHRGRADGESSPASAACETDDLPKVTHEPKNVSKPLSRAAREGCVISFPTRLKIMNHYLMIVWRPLSDLIRD</sequence>
<keyword evidence="3" id="KW-1185">Reference proteome</keyword>
<protein>
    <submittedName>
        <fullName evidence="2">Uncharacterized protein</fullName>
    </submittedName>
</protein>
<organism evidence="2 3">
    <name type="scientific">Saguinus oedipus</name>
    <name type="common">Cotton-top tamarin</name>
    <name type="synonym">Oedipomidas oedipus</name>
    <dbReference type="NCBI Taxonomy" id="9490"/>
    <lineage>
        <taxon>Eukaryota</taxon>
        <taxon>Metazoa</taxon>
        <taxon>Chordata</taxon>
        <taxon>Craniata</taxon>
        <taxon>Vertebrata</taxon>
        <taxon>Euteleostomi</taxon>
        <taxon>Mammalia</taxon>
        <taxon>Eutheria</taxon>
        <taxon>Euarchontoglires</taxon>
        <taxon>Primates</taxon>
        <taxon>Haplorrhini</taxon>
        <taxon>Platyrrhini</taxon>
        <taxon>Cebidae</taxon>
        <taxon>Callitrichinae</taxon>
        <taxon>Saguinus</taxon>
    </lineage>
</organism>
<dbReference type="EMBL" id="JASSZA010000012">
    <property type="protein sequence ID" value="KAK2096709.1"/>
    <property type="molecule type" value="Genomic_DNA"/>
</dbReference>
<gene>
    <name evidence="2" type="ORF">P7K49_025743</name>
</gene>
<name>A0ABQ9UI14_SAGOE</name>
<proteinExistence type="predicted"/>